<evidence type="ECO:0000256" key="3">
    <source>
        <dbReference type="ARBA" id="ARBA00022989"/>
    </source>
</evidence>
<dbReference type="PANTHER" id="PTHR24190:SF14">
    <property type="entry name" value="ION TRANSPORT DOMAIN-CONTAINING PROTEIN"/>
    <property type="match status" value="1"/>
</dbReference>
<evidence type="ECO:0000256" key="1">
    <source>
        <dbReference type="ARBA" id="ARBA00004141"/>
    </source>
</evidence>
<dbReference type="GO" id="GO:0005216">
    <property type="term" value="F:monoatomic ion channel activity"/>
    <property type="evidence" value="ECO:0007669"/>
    <property type="project" value="InterPro"/>
</dbReference>
<evidence type="ECO:0000313" key="8">
    <source>
        <dbReference type="EMBL" id="KAJ7387698.1"/>
    </source>
</evidence>
<keyword evidence="8" id="KW-0675">Receptor</keyword>
<evidence type="ECO:0000256" key="2">
    <source>
        <dbReference type="ARBA" id="ARBA00022692"/>
    </source>
</evidence>
<keyword evidence="2 6" id="KW-0812">Transmembrane</keyword>
<proteinExistence type="predicted"/>
<protein>
    <submittedName>
        <fullName evidence="8">Transient receptor putative cation channel sub A member 1</fullName>
    </submittedName>
</protein>
<comment type="subcellular location">
    <subcellularLocation>
        <location evidence="1">Membrane</location>
        <topology evidence="1">Multi-pass membrane protein</topology>
    </subcellularLocation>
</comment>
<evidence type="ECO:0000259" key="7">
    <source>
        <dbReference type="Pfam" id="PF00520"/>
    </source>
</evidence>
<dbReference type="Proteomes" id="UP001163046">
    <property type="component" value="Unassembled WGS sequence"/>
</dbReference>
<dbReference type="PANTHER" id="PTHR24190">
    <property type="entry name" value="ION_TRANS DOMAIN-CONTAINING PROTEIN"/>
    <property type="match status" value="1"/>
</dbReference>
<sequence>MSFLNLLPRIRSTLCFWSLAKTFMMMMGEIDYGTIIVEAKDQSSQETRAPLAPIPGFSATIVCLFCMMVSVLLMNLLVGLAVGDIDSIQRNANMRRLAMQVEFATDIDQRYPRWLRRYFQRSVLVLKPNGKKPLAFLYRMNKMLFPTSDILKEGGNSDDVEEDERGKNNVSAEVAKQREQIKFLQKTVEDQSRLLQEISRQLKQAARPVDTAVNSGQVEIIL</sequence>
<dbReference type="GO" id="GO:0016020">
    <property type="term" value="C:membrane"/>
    <property type="evidence" value="ECO:0007669"/>
    <property type="project" value="UniProtKB-SubCell"/>
</dbReference>
<evidence type="ECO:0000256" key="5">
    <source>
        <dbReference type="SAM" id="Coils"/>
    </source>
</evidence>
<dbReference type="EMBL" id="MU825873">
    <property type="protein sequence ID" value="KAJ7387698.1"/>
    <property type="molecule type" value="Genomic_DNA"/>
</dbReference>
<name>A0A9W9ZV77_9CNID</name>
<comment type="caution">
    <text evidence="8">The sequence shown here is derived from an EMBL/GenBank/DDBJ whole genome shotgun (WGS) entry which is preliminary data.</text>
</comment>
<keyword evidence="5" id="KW-0175">Coiled coil</keyword>
<gene>
    <name evidence="8" type="primary">TRPA1_1</name>
    <name evidence="8" type="ORF">OS493_001040</name>
</gene>
<dbReference type="InterPro" id="IPR005821">
    <property type="entry name" value="Ion_trans_dom"/>
</dbReference>
<dbReference type="AlphaFoldDB" id="A0A9W9ZV77"/>
<accession>A0A9W9ZV77</accession>
<organism evidence="8 9">
    <name type="scientific">Desmophyllum pertusum</name>
    <dbReference type="NCBI Taxonomy" id="174260"/>
    <lineage>
        <taxon>Eukaryota</taxon>
        <taxon>Metazoa</taxon>
        <taxon>Cnidaria</taxon>
        <taxon>Anthozoa</taxon>
        <taxon>Hexacorallia</taxon>
        <taxon>Scleractinia</taxon>
        <taxon>Caryophylliina</taxon>
        <taxon>Caryophylliidae</taxon>
        <taxon>Desmophyllum</taxon>
    </lineage>
</organism>
<evidence type="ECO:0000256" key="4">
    <source>
        <dbReference type="ARBA" id="ARBA00023136"/>
    </source>
</evidence>
<dbReference type="Pfam" id="PF00520">
    <property type="entry name" value="Ion_trans"/>
    <property type="match status" value="1"/>
</dbReference>
<reference evidence="8" key="1">
    <citation type="submission" date="2023-01" db="EMBL/GenBank/DDBJ databases">
        <title>Genome assembly of the deep-sea coral Lophelia pertusa.</title>
        <authorList>
            <person name="Herrera S."/>
            <person name="Cordes E."/>
        </authorList>
    </citation>
    <scope>NUCLEOTIDE SEQUENCE</scope>
    <source>
        <strain evidence="8">USNM1676648</strain>
        <tissue evidence="8">Polyp</tissue>
    </source>
</reference>
<feature type="coiled-coil region" evidence="5">
    <location>
        <begin position="167"/>
        <end position="201"/>
    </location>
</feature>
<dbReference type="OrthoDB" id="1661883at2759"/>
<evidence type="ECO:0000313" key="9">
    <source>
        <dbReference type="Proteomes" id="UP001163046"/>
    </source>
</evidence>
<feature type="domain" description="Ion transport" evidence="7">
    <location>
        <begin position="16"/>
        <end position="92"/>
    </location>
</feature>
<feature type="transmembrane region" description="Helical" evidence="6">
    <location>
        <begin position="57"/>
        <end position="82"/>
    </location>
</feature>
<keyword evidence="4 6" id="KW-0472">Membrane</keyword>
<keyword evidence="3 6" id="KW-1133">Transmembrane helix</keyword>
<evidence type="ECO:0000256" key="6">
    <source>
        <dbReference type="SAM" id="Phobius"/>
    </source>
</evidence>
<keyword evidence="9" id="KW-1185">Reference proteome</keyword>